<feature type="region of interest" description="Disordered" evidence="1">
    <location>
        <begin position="537"/>
        <end position="556"/>
    </location>
</feature>
<feature type="compositionally biased region" description="Basic and acidic residues" evidence="1">
    <location>
        <begin position="56"/>
        <end position="69"/>
    </location>
</feature>
<evidence type="ECO:0000313" key="3">
    <source>
        <dbReference type="Proteomes" id="UP000311382"/>
    </source>
</evidence>
<dbReference type="AlphaFoldDB" id="A0A5C5FLI5"/>
<feature type="compositionally biased region" description="Low complexity" evidence="1">
    <location>
        <begin position="107"/>
        <end position="116"/>
    </location>
</feature>
<proteinExistence type="predicted"/>
<feature type="region of interest" description="Disordered" evidence="1">
    <location>
        <begin position="1"/>
        <end position="69"/>
    </location>
</feature>
<protein>
    <submittedName>
        <fullName evidence="2">Uncharacterized protein</fullName>
    </submittedName>
</protein>
<feature type="compositionally biased region" description="Basic and acidic residues" evidence="1">
    <location>
        <begin position="202"/>
        <end position="221"/>
    </location>
</feature>
<feature type="compositionally biased region" description="Low complexity" evidence="1">
    <location>
        <begin position="31"/>
        <end position="41"/>
    </location>
</feature>
<dbReference type="Proteomes" id="UP000311382">
    <property type="component" value="Unassembled WGS sequence"/>
</dbReference>
<dbReference type="EMBL" id="SOZI01000261">
    <property type="protein sequence ID" value="TNY17036.1"/>
    <property type="molecule type" value="Genomic_DNA"/>
</dbReference>
<feature type="region of interest" description="Disordered" evidence="1">
    <location>
        <begin position="82"/>
        <end position="124"/>
    </location>
</feature>
<gene>
    <name evidence="2" type="ORF">DMC30DRAFT_149976</name>
</gene>
<evidence type="ECO:0000256" key="1">
    <source>
        <dbReference type="SAM" id="MobiDB-lite"/>
    </source>
</evidence>
<accession>A0A5C5FLI5</accession>
<keyword evidence="3" id="KW-1185">Reference proteome</keyword>
<feature type="region of interest" description="Disordered" evidence="1">
    <location>
        <begin position="407"/>
        <end position="442"/>
    </location>
</feature>
<feature type="compositionally biased region" description="Pro residues" evidence="1">
    <location>
        <begin position="367"/>
        <end position="376"/>
    </location>
</feature>
<evidence type="ECO:0000313" key="2">
    <source>
        <dbReference type="EMBL" id="TNY17036.1"/>
    </source>
</evidence>
<comment type="caution">
    <text evidence="2">The sequence shown here is derived from an EMBL/GenBank/DDBJ whole genome shotgun (WGS) entry which is preliminary data.</text>
</comment>
<feature type="compositionally biased region" description="Basic residues" evidence="1">
    <location>
        <begin position="160"/>
        <end position="174"/>
    </location>
</feature>
<organism evidence="2 3">
    <name type="scientific">Rhodotorula diobovata</name>
    <dbReference type="NCBI Taxonomy" id="5288"/>
    <lineage>
        <taxon>Eukaryota</taxon>
        <taxon>Fungi</taxon>
        <taxon>Dikarya</taxon>
        <taxon>Basidiomycota</taxon>
        <taxon>Pucciniomycotina</taxon>
        <taxon>Microbotryomycetes</taxon>
        <taxon>Sporidiobolales</taxon>
        <taxon>Sporidiobolaceae</taxon>
        <taxon>Rhodotorula</taxon>
    </lineage>
</organism>
<feature type="region of interest" description="Disordered" evidence="1">
    <location>
        <begin position="234"/>
        <end position="302"/>
    </location>
</feature>
<name>A0A5C5FLI5_9BASI</name>
<sequence length="630" mass="66115">MVSSPWHLGRRRSSTASNSAWPPSFVPPPSSSDSTGDPWSTAASSTHPQRRRSSVVKRDLFAGGERDAVRCRSGGLEGLEEILALEPPPRRHAPVPPARRPSEPLFASTSMSSSASIMRLPAVPRRHSDQPLLSAPLVSPPLYPLAEPPHPPPSPVETRARKHSTAKGVKRKPVPRVALEEDDVDASGPRWIGAPEPPAGEPQRESAIEERVRRLSVDDAGKAVRGLGLRVDVGRGTEGGFVEGLGARSGRSASPASYPSPTSPHTSAAPSTAASTATSMSLSRSTTASSATTRSNVSSPRPFALLRRQPTRSASAHNVLFGGRSAHHSTDTDVDEALVVAWMDLIAGQNDEVTVRRRPSAVRAIASPPPSTPPAPQTLRGAPPALEPAMLAHLATALPPLRYSAASVPAPAPVSPADSADAHEPPAAALTSPSEPLWRPGLLASDLSPAHRVTQPRQPAETGTSVADRLSLLAPSLDDSEETTSDDYHSALDGSACSDLVDTPPVDPNATLRDRRLRKRSSSVLRILALDPAAAQAVGPAPLSPVSPAQPEHKRRILSPRFANKPLPPRPPKSAARRTSMDAVGVLGVGRAAGQGQEGSVLGERGSDREVTGHVPCVSAFPPCSARLWC</sequence>
<feature type="region of interest" description="Disordered" evidence="1">
    <location>
        <begin position="477"/>
        <end position="510"/>
    </location>
</feature>
<feature type="compositionally biased region" description="Pro residues" evidence="1">
    <location>
        <begin position="142"/>
        <end position="155"/>
    </location>
</feature>
<feature type="region of interest" description="Disordered" evidence="1">
    <location>
        <begin position="364"/>
        <end position="383"/>
    </location>
</feature>
<feature type="compositionally biased region" description="Low complexity" evidence="1">
    <location>
        <begin position="248"/>
        <end position="300"/>
    </location>
</feature>
<feature type="region of interest" description="Disordered" evidence="1">
    <location>
        <begin position="142"/>
        <end position="221"/>
    </location>
</feature>
<feature type="compositionally biased region" description="Low complexity" evidence="1">
    <location>
        <begin position="407"/>
        <end position="419"/>
    </location>
</feature>
<reference evidence="2 3" key="1">
    <citation type="submission" date="2019-03" db="EMBL/GenBank/DDBJ databases">
        <title>Rhodosporidium diobovatum UCD-FST 08-225 genome sequencing, assembly, and annotation.</title>
        <authorList>
            <person name="Fakankun I.U."/>
            <person name="Fristensky B."/>
            <person name="Levin D.B."/>
        </authorList>
    </citation>
    <scope>NUCLEOTIDE SEQUENCE [LARGE SCALE GENOMIC DNA]</scope>
    <source>
        <strain evidence="2 3">UCD-FST 08-225</strain>
    </source>
</reference>